<name>D7T1F2_VITVI</name>
<evidence type="ECO:0000313" key="2">
    <source>
        <dbReference type="EMBL" id="CBI24332.3"/>
    </source>
</evidence>
<proteinExistence type="predicted"/>
<keyword evidence="3" id="KW-1185">Reference proteome</keyword>
<evidence type="ECO:0000256" key="1">
    <source>
        <dbReference type="SAM" id="MobiDB-lite"/>
    </source>
</evidence>
<dbReference type="AlphaFoldDB" id="D7T1F2"/>
<dbReference type="PaxDb" id="29760-VIT_06s0009g01920.t01"/>
<organism evidence="2 3">
    <name type="scientific">Vitis vinifera</name>
    <name type="common">Grape</name>
    <dbReference type="NCBI Taxonomy" id="29760"/>
    <lineage>
        <taxon>Eukaryota</taxon>
        <taxon>Viridiplantae</taxon>
        <taxon>Streptophyta</taxon>
        <taxon>Embryophyta</taxon>
        <taxon>Tracheophyta</taxon>
        <taxon>Spermatophyta</taxon>
        <taxon>Magnoliopsida</taxon>
        <taxon>eudicotyledons</taxon>
        <taxon>Gunneridae</taxon>
        <taxon>Pentapetalae</taxon>
        <taxon>rosids</taxon>
        <taxon>Vitales</taxon>
        <taxon>Vitaceae</taxon>
        <taxon>Viteae</taxon>
        <taxon>Vitis</taxon>
    </lineage>
</organism>
<dbReference type="Proteomes" id="UP000009183">
    <property type="component" value="Chromosome 6"/>
</dbReference>
<dbReference type="InParanoid" id="D7T1F2"/>
<dbReference type="EMBL" id="FN595504">
    <property type="protein sequence ID" value="CBI24332.3"/>
    <property type="molecule type" value="Genomic_DNA"/>
</dbReference>
<gene>
    <name evidence="2" type="ordered locus">VIT_06s0009g01920</name>
</gene>
<dbReference type="HOGENOM" id="CLU_2692857_0_0_1"/>
<reference evidence="3" key="1">
    <citation type="journal article" date="2007" name="Nature">
        <title>The grapevine genome sequence suggests ancestral hexaploidization in major angiosperm phyla.</title>
        <authorList>
            <consortium name="The French-Italian Public Consortium for Grapevine Genome Characterization."/>
            <person name="Jaillon O."/>
            <person name="Aury J.-M."/>
            <person name="Noel B."/>
            <person name="Policriti A."/>
            <person name="Clepet C."/>
            <person name="Casagrande A."/>
            <person name="Choisne N."/>
            <person name="Aubourg S."/>
            <person name="Vitulo N."/>
            <person name="Jubin C."/>
            <person name="Vezzi A."/>
            <person name="Legeai F."/>
            <person name="Hugueney P."/>
            <person name="Dasilva C."/>
            <person name="Horner D."/>
            <person name="Mica E."/>
            <person name="Jublot D."/>
            <person name="Poulain J."/>
            <person name="Bruyere C."/>
            <person name="Billault A."/>
            <person name="Segurens B."/>
            <person name="Gouyvenoux M."/>
            <person name="Ugarte E."/>
            <person name="Cattonaro F."/>
            <person name="Anthouard V."/>
            <person name="Vico V."/>
            <person name="Del Fabbro C."/>
            <person name="Alaux M."/>
            <person name="Di Gaspero G."/>
            <person name="Dumas V."/>
            <person name="Felice N."/>
            <person name="Paillard S."/>
            <person name="Juman I."/>
            <person name="Moroldo M."/>
            <person name="Scalabrin S."/>
            <person name="Canaguier A."/>
            <person name="Le Clainche I."/>
            <person name="Malacrida G."/>
            <person name="Durand E."/>
            <person name="Pesole G."/>
            <person name="Laucou V."/>
            <person name="Chatelet P."/>
            <person name="Merdinoglu D."/>
            <person name="Delledonne M."/>
            <person name="Pezzotti M."/>
            <person name="Lecharny A."/>
            <person name="Scarpelli C."/>
            <person name="Artiguenave F."/>
            <person name="Pe M.E."/>
            <person name="Valle G."/>
            <person name="Morgante M."/>
            <person name="Caboche M."/>
            <person name="Adam-Blondon A.-F."/>
            <person name="Weissenbach J."/>
            <person name="Quetier F."/>
            <person name="Wincker P."/>
        </authorList>
    </citation>
    <scope>NUCLEOTIDE SEQUENCE [LARGE SCALE GENOMIC DNA]</scope>
    <source>
        <strain evidence="3">cv. Pinot noir / PN40024</strain>
    </source>
</reference>
<protein>
    <submittedName>
        <fullName evidence="2">Uncharacterized protein</fullName>
    </submittedName>
</protein>
<evidence type="ECO:0000313" key="3">
    <source>
        <dbReference type="Proteomes" id="UP000009183"/>
    </source>
</evidence>
<sequence>MFKEENEGRREKQVKEIRQGQELQKDVCTLHHPLKSPTEYPECKEQWRRRSSMSSEAGKVDDNKRSCRRGHIHC</sequence>
<accession>D7T1F2</accession>
<feature type="region of interest" description="Disordered" evidence="1">
    <location>
        <begin position="37"/>
        <end position="74"/>
    </location>
</feature>